<keyword evidence="3" id="KW-1185">Reference proteome</keyword>
<dbReference type="SUPFAM" id="SSF53474">
    <property type="entry name" value="alpha/beta-Hydrolases"/>
    <property type="match status" value="1"/>
</dbReference>
<name>A0A7M5USX6_9CNID</name>
<dbReference type="RefSeq" id="XP_066922043.1">
    <property type="nucleotide sequence ID" value="XM_067065942.1"/>
</dbReference>
<proteinExistence type="inferred from homology"/>
<evidence type="ECO:0000313" key="3">
    <source>
        <dbReference type="Proteomes" id="UP000594262"/>
    </source>
</evidence>
<dbReference type="EnsemblMetazoa" id="CLYHEMT000872.1">
    <property type="protein sequence ID" value="CLYHEMP000872.1"/>
    <property type="gene ID" value="CLYHEMG000872"/>
</dbReference>
<dbReference type="InterPro" id="IPR029058">
    <property type="entry name" value="AB_hydrolase_fold"/>
</dbReference>
<comment type="similarity">
    <text evidence="1">Belongs to the NDRG family.</text>
</comment>
<dbReference type="OrthoDB" id="191979at2759"/>
<evidence type="ECO:0000256" key="1">
    <source>
        <dbReference type="ARBA" id="ARBA00005598"/>
    </source>
</evidence>
<dbReference type="Proteomes" id="UP000594262">
    <property type="component" value="Unplaced"/>
</dbReference>
<dbReference type="PANTHER" id="PTHR11034">
    <property type="entry name" value="N-MYC DOWNSTREAM REGULATED"/>
    <property type="match status" value="1"/>
</dbReference>
<evidence type="ECO:0000313" key="2">
    <source>
        <dbReference type="EnsemblMetazoa" id="CLYHEMP000872.1"/>
    </source>
</evidence>
<dbReference type="Pfam" id="PF03096">
    <property type="entry name" value="Ndr"/>
    <property type="match status" value="1"/>
</dbReference>
<accession>A0A7M5USX6</accession>
<organism evidence="2 3">
    <name type="scientific">Clytia hemisphaerica</name>
    <dbReference type="NCBI Taxonomy" id="252671"/>
    <lineage>
        <taxon>Eukaryota</taxon>
        <taxon>Metazoa</taxon>
        <taxon>Cnidaria</taxon>
        <taxon>Hydrozoa</taxon>
        <taxon>Hydroidolina</taxon>
        <taxon>Leptothecata</taxon>
        <taxon>Obeliida</taxon>
        <taxon>Clytiidae</taxon>
        <taxon>Clytia</taxon>
    </lineage>
</organism>
<protein>
    <submittedName>
        <fullName evidence="2">Uncharacterized protein</fullName>
    </submittedName>
</protein>
<dbReference type="Gene3D" id="3.40.50.1820">
    <property type="entry name" value="alpha/beta hydrolase"/>
    <property type="match status" value="1"/>
</dbReference>
<dbReference type="GeneID" id="136809411"/>
<dbReference type="InterPro" id="IPR004142">
    <property type="entry name" value="NDRG"/>
</dbReference>
<reference evidence="2" key="1">
    <citation type="submission" date="2021-01" db="UniProtKB">
        <authorList>
            <consortium name="EnsemblMetazoa"/>
        </authorList>
    </citation>
    <scope>IDENTIFICATION</scope>
</reference>
<sequence length="312" mass="34750">MSFGEGIQEKVETIGDFTVTIQEKEGEGKKIGSLVTFHDIGLNHNSYQKFFQNEYNMQFYDKFVVYHIDMPGQQKGAEKFSAQYQFPSLSRMAEMLVPVMEHFSLSDAIGLGVGAGAGVLIHLSMLKPELFLGIAVIDPAGKSPGFKEWGEEKLAAWQLETKGFNSMTEKFLIWHLFGTKGKKVNMEMVDEHIKEITANQNPHNLAQYVKAYMNRTDVMNEAGQKIKCQVLIMTSAFSPYKEDAHAFKSKLAIGKSSVLECTESINIFFEDPGKCGEGILLLMQGLGLVPTLRTRTASRGGPVHRTASMCED</sequence>
<dbReference type="AlphaFoldDB" id="A0A7M5USX6"/>